<gene>
    <name evidence="3" type="ORF">HHL17_15990</name>
</gene>
<keyword evidence="1" id="KW-0472">Membrane</keyword>
<evidence type="ECO:0000256" key="1">
    <source>
        <dbReference type="SAM" id="Phobius"/>
    </source>
</evidence>
<accession>A0A848GPZ1</accession>
<evidence type="ECO:0000259" key="2">
    <source>
        <dbReference type="Pfam" id="PF06580"/>
    </source>
</evidence>
<sequence length="342" mass="39633">MNTQQQPAFKISNRIIWLSSISLGILTAIPKIADHHFVLYEALVDAAVTSGFSLLIWYYNVYTFPSYTAKNAGGGFGTKRLLRNLLVGLVIMFVLSCIQQYLLSHLNFGPVMLMFEVRGILINLTFYMFIHLLHQSYLNQQVSLELERTTSANLWAQYELLKQQVNPHFLFNSLNTLKYMVESDDRQAVNFILKLSDFYRFTLESRKLDLIRLSEESEILDSYVYLLKARFENGFELKKDISEEVYASMIPPFTLQLLIENCIKHNIVSEGKPLHIYLYSTAEHIVVENNIQLKRVPESSTGIGLENISQRYQHLLDGEMIIDVTAEKFIVKLPIIYERHHH</sequence>
<dbReference type="Proteomes" id="UP000583266">
    <property type="component" value="Unassembled WGS sequence"/>
</dbReference>
<dbReference type="EMBL" id="JABBGC010000001">
    <property type="protein sequence ID" value="NML38710.1"/>
    <property type="molecule type" value="Genomic_DNA"/>
</dbReference>
<dbReference type="PANTHER" id="PTHR34220:SF7">
    <property type="entry name" value="SENSOR HISTIDINE KINASE YPDA"/>
    <property type="match status" value="1"/>
</dbReference>
<organism evidence="3 4">
    <name type="scientific">Chitinophaga fulva</name>
    <dbReference type="NCBI Taxonomy" id="2728842"/>
    <lineage>
        <taxon>Bacteria</taxon>
        <taxon>Pseudomonadati</taxon>
        <taxon>Bacteroidota</taxon>
        <taxon>Chitinophagia</taxon>
        <taxon>Chitinophagales</taxon>
        <taxon>Chitinophagaceae</taxon>
        <taxon>Chitinophaga</taxon>
    </lineage>
</organism>
<dbReference type="PANTHER" id="PTHR34220">
    <property type="entry name" value="SENSOR HISTIDINE KINASE YPDA"/>
    <property type="match status" value="1"/>
</dbReference>
<reference evidence="3 4" key="1">
    <citation type="submission" date="2020-04" db="EMBL/GenBank/DDBJ databases">
        <title>Chitinophaga sp. G-6-1-13 sp. nov., isolated from soil.</title>
        <authorList>
            <person name="Dahal R.H."/>
            <person name="Chaudhary D.K."/>
        </authorList>
    </citation>
    <scope>NUCLEOTIDE SEQUENCE [LARGE SCALE GENOMIC DNA]</scope>
    <source>
        <strain evidence="3 4">G-6-1-13</strain>
    </source>
</reference>
<feature type="transmembrane region" description="Helical" evidence="1">
    <location>
        <begin position="108"/>
        <end position="130"/>
    </location>
</feature>
<feature type="transmembrane region" description="Helical" evidence="1">
    <location>
        <begin position="15"/>
        <end position="33"/>
    </location>
</feature>
<feature type="transmembrane region" description="Helical" evidence="1">
    <location>
        <begin position="39"/>
        <end position="60"/>
    </location>
</feature>
<protein>
    <submittedName>
        <fullName evidence="3">Histidine kinase</fullName>
    </submittedName>
</protein>
<dbReference type="GO" id="GO:0016020">
    <property type="term" value="C:membrane"/>
    <property type="evidence" value="ECO:0007669"/>
    <property type="project" value="InterPro"/>
</dbReference>
<comment type="caution">
    <text evidence="3">The sequence shown here is derived from an EMBL/GenBank/DDBJ whole genome shotgun (WGS) entry which is preliminary data.</text>
</comment>
<dbReference type="GO" id="GO:0000155">
    <property type="term" value="F:phosphorelay sensor kinase activity"/>
    <property type="evidence" value="ECO:0007669"/>
    <property type="project" value="InterPro"/>
</dbReference>
<dbReference type="RefSeq" id="WP_169225683.1">
    <property type="nucleotide sequence ID" value="NZ_JABBGC010000001.1"/>
</dbReference>
<feature type="transmembrane region" description="Helical" evidence="1">
    <location>
        <begin position="81"/>
        <end position="102"/>
    </location>
</feature>
<keyword evidence="1" id="KW-0812">Transmembrane</keyword>
<keyword evidence="1" id="KW-1133">Transmembrane helix</keyword>
<keyword evidence="3" id="KW-0808">Transferase</keyword>
<evidence type="ECO:0000313" key="4">
    <source>
        <dbReference type="Proteomes" id="UP000583266"/>
    </source>
</evidence>
<name>A0A848GPZ1_9BACT</name>
<keyword evidence="4" id="KW-1185">Reference proteome</keyword>
<dbReference type="InterPro" id="IPR010559">
    <property type="entry name" value="Sig_transdc_His_kin_internal"/>
</dbReference>
<feature type="domain" description="Signal transduction histidine kinase internal region" evidence="2">
    <location>
        <begin position="156"/>
        <end position="233"/>
    </location>
</feature>
<keyword evidence="3" id="KW-0418">Kinase</keyword>
<dbReference type="AlphaFoldDB" id="A0A848GPZ1"/>
<evidence type="ECO:0000313" key="3">
    <source>
        <dbReference type="EMBL" id="NML38710.1"/>
    </source>
</evidence>
<dbReference type="Pfam" id="PF06580">
    <property type="entry name" value="His_kinase"/>
    <property type="match status" value="1"/>
</dbReference>
<proteinExistence type="predicted"/>
<dbReference type="InterPro" id="IPR050640">
    <property type="entry name" value="Bact_2-comp_sensor_kinase"/>
</dbReference>